<dbReference type="Proteomes" id="UP000245119">
    <property type="component" value="Linkage Group LG13"/>
</dbReference>
<evidence type="ECO:0000313" key="2">
    <source>
        <dbReference type="Proteomes" id="UP000245119"/>
    </source>
</evidence>
<reference evidence="1 2" key="1">
    <citation type="submission" date="2018-04" db="EMBL/GenBank/DDBJ databases">
        <title>The genome of golden apple snail Pomacea canaliculata provides insight into stress tolerance and invasive adaptation.</title>
        <authorList>
            <person name="Liu C."/>
            <person name="Liu B."/>
            <person name="Ren Y."/>
            <person name="Zhang Y."/>
            <person name="Wang H."/>
            <person name="Li S."/>
            <person name="Jiang F."/>
            <person name="Yin L."/>
            <person name="Zhang G."/>
            <person name="Qian W."/>
            <person name="Fan W."/>
        </authorList>
    </citation>
    <scope>NUCLEOTIDE SEQUENCE [LARGE SCALE GENOMIC DNA]</scope>
    <source>
        <strain evidence="1">SZHN2017</strain>
        <tissue evidence="1">Muscle</tissue>
    </source>
</reference>
<accession>A0A2T7NE20</accession>
<protein>
    <submittedName>
        <fullName evidence="1">Uncharacterized protein</fullName>
    </submittedName>
</protein>
<evidence type="ECO:0000313" key="1">
    <source>
        <dbReference type="EMBL" id="PVD19420.1"/>
    </source>
</evidence>
<comment type="caution">
    <text evidence="1">The sequence shown here is derived from an EMBL/GenBank/DDBJ whole genome shotgun (WGS) entry which is preliminary data.</text>
</comment>
<dbReference type="EMBL" id="PZQS01000013">
    <property type="protein sequence ID" value="PVD19420.1"/>
    <property type="molecule type" value="Genomic_DNA"/>
</dbReference>
<keyword evidence="2" id="KW-1185">Reference proteome</keyword>
<proteinExistence type="predicted"/>
<dbReference type="AlphaFoldDB" id="A0A2T7NE20"/>
<organism evidence="1 2">
    <name type="scientific">Pomacea canaliculata</name>
    <name type="common">Golden apple snail</name>
    <dbReference type="NCBI Taxonomy" id="400727"/>
    <lineage>
        <taxon>Eukaryota</taxon>
        <taxon>Metazoa</taxon>
        <taxon>Spiralia</taxon>
        <taxon>Lophotrochozoa</taxon>
        <taxon>Mollusca</taxon>
        <taxon>Gastropoda</taxon>
        <taxon>Caenogastropoda</taxon>
        <taxon>Architaenioglossa</taxon>
        <taxon>Ampullarioidea</taxon>
        <taxon>Ampullariidae</taxon>
        <taxon>Pomacea</taxon>
    </lineage>
</organism>
<gene>
    <name evidence="1" type="ORF">C0Q70_19909</name>
</gene>
<name>A0A2T7NE20_POMCA</name>
<sequence>MSGRNASSQQRKGKLLEANEGAANQAFISAAMRFGLCAFHVAAMKRPDRRLNHLFCPPALDKLTQIPGLIPGFNVRLARGADGRLSWRSDRGYGCPCRLLLLSATRSTRARAYTPTHTPNNNSSHFIFARSTKETFCKASYNNTRTPGLMLFDPVSLLIEQD</sequence>